<dbReference type="EMBL" id="CAJVQC010089904">
    <property type="protein sequence ID" value="CAG8825043.1"/>
    <property type="molecule type" value="Genomic_DNA"/>
</dbReference>
<protein>
    <submittedName>
        <fullName evidence="1">894_t:CDS:1</fullName>
    </submittedName>
</protein>
<proteinExistence type="predicted"/>
<name>A0ACA9S353_9GLOM</name>
<organism evidence="1 2">
    <name type="scientific">Racocetra persica</name>
    <dbReference type="NCBI Taxonomy" id="160502"/>
    <lineage>
        <taxon>Eukaryota</taxon>
        <taxon>Fungi</taxon>
        <taxon>Fungi incertae sedis</taxon>
        <taxon>Mucoromycota</taxon>
        <taxon>Glomeromycotina</taxon>
        <taxon>Glomeromycetes</taxon>
        <taxon>Diversisporales</taxon>
        <taxon>Gigasporaceae</taxon>
        <taxon>Racocetra</taxon>
    </lineage>
</organism>
<gene>
    <name evidence="1" type="ORF">RPERSI_LOCUS26385</name>
</gene>
<sequence>VYVAGFGSGIACFLVSTPTELVKCRAQAVKQKSLFMSSTTWNVFKDIIQTRGIKGLYQGGLITIIRDAPGYGVYFWTYEALKRSLNVTSDNFDHYNSPKLLFSGGMAGVLSWASIYPLDVIKSRIQTQPVLSKSNMNKTMTSFVYYNRPLTKIHVSSTSCSGIIGCAICSYRKEGISVFFKGITPTLVRALPVNA</sequence>
<feature type="non-terminal residue" evidence="1">
    <location>
        <position position="1"/>
    </location>
</feature>
<reference evidence="1" key="1">
    <citation type="submission" date="2021-06" db="EMBL/GenBank/DDBJ databases">
        <authorList>
            <person name="Kallberg Y."/>
            <person name="Tangrot J."/>
            <person name="Rosling A."/>
        </authorList>
    </citation>
    <scope>NUCLEOTIDE SEQUENCE</scope>
    <source>
        <strain evidence="1">MA461A</strain>
    </source>
</reference>
<feature type="non-terminal residue" evidence="1">
    <location>
        <position position="195"/>
    </location>
</feature>
<evidence type="ECO:0000313" key="1">
    <source>
        <dbReference type="EMBL" id="CAG8825043.1"/>
    </source>
</evidence>
<dbReference type="Proteomes" id="UP000789920">
    <property type="component" value="Unassembled WGS sequence"/>
</dbReference>
<comment type="caution">
    <text evidence="1">The sequence shown here is derived from an EMBL/GenBank/DDBJ whole genome shotgun (WGS) entry which is preliminary data.</text>
</comment>
<keyword evidence="2" id="KW-1185">Reference proteome</keyword>
<evidence type="ECO:0000313" key="2">
    <source>
        <dbReference type="Proteomes" id="UP000789920"/>
    </source>
</evidence>
<accession>A0ACA9S353</accession>